<feature type="compositionally biased region" description="Polar residues" evidence="1">
    <location>
        <begin position="127"/>
        <end position="136"/>
    </location>
</feature>
<evidence type="ECO:0000313" key="2">
    <source>
        <dbReference type="EMBL" id="MPC85657.1"/>
    </source>
</evidence>
<gene>
    <name evidence="2" type="ORF">E2C01_080439</name>
</gene>
<reference evidence="2 3" key="1">
    <citation type="submission" date="2019-05" db="EMBL/GenBank/DDBJ databases">
        <title>Another draft genome of Portunus trituberculatus and its Hox gene families provides insights of decapod evolution.</title>
        <authorList>
            <person name="Jeong J.-H."/>
            <person name="Song I."/>
            <person name="Kim S."/>
            <person name="Choi T."/>
            <person name="Kim D."/>
            <person name="Ryu S."/>
            <person name="Kim W."/>
        </authorList>
    </citation>
    <scope>NUCLEOTIDE SEQUENCE [LARGE SCALE GENOMIC DNA]</scope>
    <source>
        <tissue evidence="2">Muscle</tissue>
    </source>
</reference>
<feature type="compositionally biased region" description="Low complexity" evidence="1">
    <location>
        <begin position="68"/>
        <end position="81"/>
    </location>
</feature>
<organism evidence="2 3">
    <name type="scientific">Portunus trituberculatus</name>
    <name type="common">Swimming crab</name>
    <name type="synonym">Neptunus trituberculatus</name>
    <dbReference type="NCBI Taxonomy" id="210409"/>
    <lineage>
        <taxon>Eukaryota</taxon>
        <taxon>Metazoa</taxon>
        <taxon>Ecdysozoa</taxon>
        <taxon>Arthropoda</taxon>
        <taxon>Crustacea</taxon>
        <taxon>Multicrustacea</taxon>
        <taxon>Malacostraca</taxon>
        <taxon>Eumalacostraca</taxon>
        <taxon>Eucarida</taxon>
        <taxon>Decapoda</taxon>
        <taxon>Pleocyemata</taxon>
        <taxon>Brachyura</taxon>
        <taxon>Eubrachyura</taxon>
        <taxon>Portunoidea</taxon>
        <taxon>Portunidae</taxon>
        <taxon>Portuninae</taxon>
        <taxon>Portunus</taxon>
    </lineage>
</organism>
<feature type="compositionally biased region" description="Basic and acidic residues" evidence="1">
    <location>
        <begin position="40"/>
        <end position="53"/>
    </location>
</feature>
<name>A0A5B7IW50_PORTR</name>
<feature type="region of interest" description="Disordered" evidence="1">
    <location>
        <begin position="1"/>
        <end position="136"/>
    </location>
</feature>
<feature type="compositionally biased region" description="Polar residues" evidence="1">
    <location>
        <begin position="84"/>
        <end position="97"/>
    </location>
</feature>
<accession>A0A5B7IW50</accession>
<feature type="compositionally biased region" description="Basic and acidic residues" evidence="1">
    <location>
        <begin position="15"/>
        <end position="32"/>
    </location>
</feature>
<dbReference type="EMBL" id="VSRR010069125">
    <property type="protein sequence ID" value="MPC85657.1"/>
    <property type="molecule type" value="Genomic_DNA"/>
</dbReference>
<proteinExistence type="predicted"/>
<dbReference type="AlphaFoldDB" id="A0A5B7IW50"/>
<keyword evidence="3" id="KW-1185">Reference proteome</keyword>
<evidence type="ECO:0000313" key="3">
    <source>
        <dbReference type="Proteomes" id="UP000324222"/>
    </source>
</evidence>
<dbReference type="Proteomes" id="UP000324222">
    <property type="component" value="Unassembled WGS sequence"/>
</dbReference>
<comment type="caution">
    <text evidence="2">The sequence shown here is derived from an EMBL/GenBank/DDBJ whole genome shotgun (WGS) entry which is preliminary data.</text>
</comment>
<protein>
    <submittedName>
        <fullName evidence="2">Uncharacterized protein</fullName>
    </submittedName>
</protein>
<evidence type="ECO:0000256" key="1">
    <source>
        <dbReference type="SAM" id="MobiDB-lite"/>
    </source>
</evidence>
<sequence>MKNSQIRYPLMSSERAQRRGAVELDKASQEAEKEGDEEEPVHGLDIKILERMSRGYQKSSGKPEGTHAVPVTPANPATAGPSASAANGSTAGPSSISFFFKPVKHADPTTAVPSTSAASNIADDDVLSSSAHSADE</sequence>